<dbReference type="Pfam" id="PF21075">
    <property type="entry name" value="GDH_ACT1"/>
    <property type="match status" value="1"/>
</dbReference>
<accession>A0A4V2PIQ3</accession>
<dbReference type="Pfam" id="PF05088">
    <property type="entry name" value="Bac_GDH_CD"/>
    <property type="match status" value="1"/>
</dbReference>
<feature type="domain" description="NAD-glutamate dehydrogenase N-terminal ACT1" evidence="3">
    <location>
        <begin position="48"/>
        <end position="164"/>
    </location>
</feature>
<dbReference type="Pfam" id="PF21078">
    <property type="entry name" value="GDH_HM3"/>
    <property type="match status" value="1"/>
</dbReference>
<dbReference type="InterPro" id="IPR049062">
    <property type="entry name" value="NAD_Glu_DH_ACT2"/>
</dbReference>
<dbReference type="GO" id="GO:0004069">
    <property type="term" value="F:L-aspartate:2-oxoglutarate aminotransferase activity"/>
    <property type="evidence" value="ECO:0007669"/>
    <property type="project" value="InterPro"/>
</dbReference>
<dbReference type="InterPro" id="IPR049064">
    <property type="entry name" value="NAD_Glu_DH_ACT3"/>
</dbReference>
<gene>
    <name evidence="6" type="ORF">EV378_1335</name>
</gene>
<evidence type="ECO:0000313" key="7">
    <source>
        <dbReference type="Proteomes" id="UP000295560"/>
    </source>
</evidence>
<dbReference type="Pfam" id="PF21076">
    <property type="entry name" value="GDH_ACT2"/>
    <property type="match status" value="1"/>
</dbReference>
<dbReference type="InterPro" id="IPR049056">
    <property type="entry name" value="NAD_Glu_DH_HM3"/>
</dbReference>
<dbReference type="InterPro" id="IPR036291">
    <property type="entry name" value="NAD(P)-bd_dom_sf"/>
</dbReference>
<evidence type="ECO:0000259" key="2">
    <source>
        <dbReference type="Pfam" id="PF21074"/>
    </source>
</evidence>
<feature type="domain" description="NAD-glutamate dehydrogenase ACT3" evidence="5">
    <location>
        <begin position="532"/>
        <end position="601"/>
    </location>
</feature>
<dbReference type="InterPro" id="IPR028971">
    <property type="entry name" value="NAD-GDH_cat"/>
</dbReference>
<dbReference type="SUPFAM" id="SSF51735">
    <property type="entry name" value="NAD(P)-binding Rossmann-fold domains"/>
    <property type="match status" value="1"/>
</dbReference>
<name>A0A4V2PIQ3_PSEEN</name>
<protein>
    <submittedName>
        <fullName evidence="6">Glutamate dehydrogenase</fullName>
    </submittedName>
</protein>
<dbReference type="PANTHER" id="PTHR43403">
    <property type="entry name" value="NAD-SPECIFIC GLUTAMATE DEHYDROGENASE"/>
    <property type="match status" value="1"/>
</dbReference>
<dbReference type="EMBL" id="SMFZ01000001">
    <property type="protein sequence ID" value="TCK25526.1"/>
    <property type="molecule type" value="Genomic_DNA"/>
</dbReference>
<evidence type="ECO:0000259" key="3">
    <source>
        <dbReference type="Pfam" id="PF21075"/>
    </source>
</evidence>
<dbReference type="Pfam" id="PF21073">
    <property type="entry name" value="GDH_HM1"/>
    <property type="match status" value="1"/>
</dbReference>
<dbReference type="PIRSF" id="PIRSF036761">
    <property type="entry name" value="GDH_Mll4104"/>
    <property type="match status" value="1"/>
</dbReference>
<dbReference type="Gene3D" id="3.40.50.720">
    <property type="entry name" value="NAD(P)-binding Rossmann-like Domain"/>
    <property type="match status" value="1"/>
</dbReference>
<evidence type="ECO:0000259" key="5">
    <source>
        <dbReference type="Pfam" id="PF21077"/>
    </source>
</evidence>
<dbReference type="GO" id="GO:0006538">
    <property type="term" value="P:L-glutamate catabolic process"/>
    <property type="evidence" value="ECO:0007669"/>
    <property type="project" value="InterPro"/>
</dbReference>
<sequence>MKSTGTGNGERDDVVDGQDLRRLYLRHTPELDRLAGADPALPAFDDVIASHLTMAAVRMPGTPLVEVRGGTGEDAAGRVTVEIVTDDMPFLVDSVESAIGRAGGVVRRVVHPIVVVRRDGDGVLTGVDTAADPTAAPDGSVAESWMHLDLEGADLAGDLPGLRADLERTLADVREVVVDGAEMVARALAVAEDADRSDARGDAGETGNGTEPHELGDLLRWMADDHFTFIGYRHHVLRDGRLEPEPGTGLGVLRPDEARSLTFLPEGGPDVDDATIVITRASGPSRVLRPVHPYYVGVRTRDADGTVTGEHRFLGMLTVPARYESVLDIPIVSRKVRGAIRMAGLPADSHSGQQMLEVFSGLPREELFSSSERTLHDTAVGVLAAAARRGVRVFVHPDPYRRFLSCLVYLPRDRYTTTSRLAVTEVLRTRLGGTDVAYTAQVSEQSLALVHFTVTTDPSSAPVAFDLESLQDEVAEATRTWDDRLVAALGAEGAMVTGLLAGIPESYKAGIDPTRAVEDLRRLLALGQEGFDVRLYRDLAGGTRFALYLADSPVTLTTVLPVLQQLDVEVLDEHPAEFRRPDGRRCWLYDFGLRPAGDQETAQTHDTATRFNDAFSAAWRGDAESDRFSALVLRAGLHWREAAVLRAYSRYARQLGGLFSLQYTANVLVAYPDVARALVGLFRARFDPAQDQREKAVDASRTDVVALIDEVTGLDADRILRGLLAMIDGTLRTNWFRDRTFFSFKLDPSAIPDVPAPRPRFEIFVYSPRVEGVHLRFGPVARGGLRYSDRQQDYRTEVLGLVKAQAVKNAVIVPVGAKGGFVVRAPSPDPEQVRACYTTFVSGLLDVTDNLRHTGDGGTETVPPPDVVRHDGDDSYLVVAADKGTATFSDLANSIAAQYGFWLGDAFASGGSVGYDHKAMGITARGAWESVKRHFAELGVDTQSQEFTVVGVGDMSGDVFGNGMLLSEHIRLVAAFDHRHVFVDPTPDAATSFAERRRMFELPRSTWDDYDRSLVSEGGGIWPRTAKSVPVGPQMRDALGLDPSVTAMSPPELIHAILLAPADLLWNGGIGTYVKAATETQADAGDKANDTIRVNGRDLRVKVVGEGGNLGLTQRGRIEFARAGGRINTDAIDNSAGVDCSDHEVNIKILLDRLVDARALDRPERDAVLASMTDEVADLVLDDNRDQNEVLGVARSHAAAMVGVHGRMVDDLVERTGLDRDLEVLPDDAGFAALAEAGQGLTGPELSTLLAHTKLDLTHRLLDTDLPDRPAFAPRLPEYFPTPLRERFGDAIPAHPLRREIVGTLLVNEMVDGGGISYAFRLGEEIAADVGDTVRAYAVTTSVFDLPRLWDDARAADVPVALADEIVLDSRRVLDRVSRWFLTNRPQPLAIGAEIARFRGGIAALRDRLPDLLCGHQAEIAIAREEELRVAGVPADLAARAARSLYAFGLLDVVELVELSDRDLEPRDPAEVARLYFALSEHLGLDTALTAVSKLERGDRWHGLARLALRDDLYGSLRAITLDALRETPPGTAVDEAIEAWERANSSRLVRARAALEEIGASATLDLATLSVISRQLRGLAR</sequence>
<evidence type="ECO:0000259" key="1">
    <source>
        <dbReference type="Pfam" id="PF05088"/>
    </source>
</evidence>
<comment type="caution">
    <text evidence="6">The sequence shown here is derived from an EMBL/GenBank/DDBJ whole genome shotgun (WGS) entry which is preliminary data.</text>
</comment>
<dbReference type="InterPro" id="IPR046346">
    <property type="entry name" value="Aminoacid_DH-like_N_sf"/>
</dbReference>
<feature type="domain" description="NAD-glutamate dehydrogenase ACT2" evidence="4">
    <location>
        <begin position="392"/>
        <end position="482"/>
    </location>
</feature>
<dbReference type="InterPro" id="IPR024727">
    <property type="entry name" value="NAD_Glu_DH_N_ACT1"/>
</dbReference>
<dbReference type="PANTHER" id="PTHR43403:SF1">
    <property type="entry name" value="NAD-SPECIFIC GLUTAMATE DEHYDROGENASE"/>
    <property type="match status" value="1"/>
</dbReference>
<feature type="domain" description="NAD-glutamate dehydrogenase catalytic" evidence="1">
    <location>
        <begin position="705"/>
        <end position="1193"/>
    </location>
</feature>
<keyword evidence="7" id="KW-1185">Reference proteome</keyword>
<dbReference type="GO" id="GO:0004352">
    <property type="term" value="F:glutamate dehydrogenase (NAD+) activity"/>
    <property type="evidence" value="ECO:0007669"/>
    <property type="project" value="InterPro"/>
</dbReference>
<dbReference type="SUPFAM" id="SSF53223">
    <property type="entry name" value="Aminoacid dehydrogenase-like, N-terminal domain"/>
    <property type="match status" value="1"/>
</dbReference>
<evidence type="ECO:0000313" key="6">
    <source>
        <dbReference type="EMBL" id="TCK25526.1"/>
    </source>
</evidence>
<reference evidence="6 7" key="1">
    <citation type="submission" date="2019-03" db="EMBL/GenBank/DDBJ databases">
        <title>Sequencing the genomes of 1000 actinobacteria strains.</title>
        <authorList>
            <person name="Klenk H.-P."/>
        </authorList>
    </citation>
    <scope>NUCLEOTIDE SEQUENCE [LARGE SCALE GENOMIC DNA]</scope>
    <source>
        <strain evidence="6 7">DSM 44969</strain>
    </source>
</reference>
<proteinExistence type="predicted"/>
<dbReference type="InterPro" id="IPR007780">
    <property type="entry name" value="NAD_Glu_DH_bac"/>
</dbReference>
<feature type="domain" description="NAD-specific glutamate dehydrogenase C-terminal" evidence="2">
    <location>
        <begin position="1238"/>
        <end position="1578"/>
    </location>
</feature>
<organism evidence="6 7">
    <name type="scientific">Pseudonocardia endophytica</name>
    <dbReference type="NCBI Taxonomy" id="401976"/>
    <lineage>
        <taxon>Bacteria</taxon>
        <taxon>Bacillati</taxon>
        <taxon>Actinomycetota</taxon>
        <taxon>Actinomycetes</taxon>
        <taxon>Pseudonocardiales</taxon>
        <taxon>Pseudonocardiaceae</taxon>
        <taxon>Pseudonocardia</taxon>
    </lineage>
</organism>
<dbReference type="Pfam" id="PF21077">
    <property type="entry name" value="GDH_ACT3"/>
    <property type="match status" value="1"/>
</dbReference>
<dbReference type="InterPro" id="IPR048381">
    <property type="entry name" value="GDH_C"/>
</dbReference>
<dbReference type="RefSeq" id="WP_243653318.1">
    <property type="nucleotide sequence ID" value="NZ_SMFZ01000001.1"/>
</dbReference>
<evidence type="ECO:0000259" key="4">
    <source>
        <dbReference type="Pfam" id="PF21076"/>
    </source>
</evidence>
<dbReference type="InterPro" id="IPR049059">
    <property type="entry name" value="NAD_Glu_DH_HM1"/>
</dbReference>
<dbReference type="Proteomes" id="UP000295560">
    <property type="component" value="Unassembled WGS sequence"/>
</dbReference>
<dbReference type="Pfam" id="PF21074">
    <property type="entry name" value="GDH_C"/>
    <property type="match status" value="1"/>
</dbReference>